<comment type="similarity">
    <text evidence="4">Belongs to the DNA polymerase type-B family.</text>
</comment>
<evidence type="ECO:0000313" key="6">
    <source>
        <dbReference type="EMBL" id="KGG51540.1"/>
    </source>
</evidence>
<dbReference type="RefSeq" id="XP_013237967.1">
    <property type="nucleotide sequence ID" value="XM_013382513.1"/>
</dbReference>
<dbReference type="PANTHER" id="PTHR10670:SF0">
    <property type="entry name" value="DNA POLYMERASE EPSILON CATALYTIC SUBUNIT A"/>
    <property type="match status" value="1"/>
</dbReference>
<dbReference type="VEuPathDB" id="MicrosporidiaDB:DI09_32p250"/>
<dbReference type="InterPro" id="IPR029703">
    <property type="entry name" value="POL2"/>
</dbReference>
<accession>A0A098VRF3</accession>
<keyword evidence="2 4" id="KW-0548">Nucleotidyltransferase</keyword>
<dbReference type="Gene3D" id="3.30.342.10">
    <property type="entry name" value="DNA Polymerase, chain B, domain 1"/>
    <property type="match status" value="1"/>
</dbReference>
<keyword evidence="4" id="KW-0004">4Fe-4S</keyword>
<protein>
    <recommendedName>
        <fullName evidence="4">DNA polymerase epsilon catalytic subunit</fullName>
        <ecNumber evidence="4">2.7.7.7</ecNumber>
    </recommendedName>
</protein>
<keyword evidence="4" id="KW-0411">Iron-sulfur</keyword>
<keyword evidence="4" id="KW-0479">Metal-binding</keyword>
<keyword evidence="7" id="KW-1185">Reference proteome</keyword>
<dbReference type="GO" id="GO:0000278">
    <property type="term" value="P:mitotic cell cycle"/>
    <property type="evidence" value="ECO:0007669"/>
    <property type="project" value="TreeGrafter"/>
</dbReference>
<dbReference type="SUPFAM" id="SSF53098">
    <property type="entry name" value="Ribonuclease H-like"/>
    <property type="match status" value="1"/>
</dbReference>
<keyword evidence="4" id="KW-0539">Nucleus</keyword>
<sequence>MMALAYKDPQKLAAYSVSDALCTYHLYIKYVHPFIFSLSSIIPLSPDDVLRKGTGALCETLLMAEAFQAHIIMPDKTSYGGGHIMTPDGKHLIDTETYVGGHVEALESGVFRSDLPVQFNLDVDALGELQNGLRETILFSLLSEHGVTPQEIEDLDSIIEEPKKTINALIKCPTFEEKPLIYHLDVAAMYPNIILTNRLQPPAIVSEESCALCDHNRPGKRCQRSLEWSWRGEHFVAQKNEIKMIQNQLSGEVFQKGGKTLRWADLSPLDQETIFKKRLSSYCRKIYNKIHSTSIEKRTSIVCQKENPFYVDTVKRFRDRRYEYKTLHKEAKKTLEKAFTSSVALEEAKKLVVLYDSLQLAHKVSIGFLFLGHPELFLWICVVCETGGSIIRLARQWMERLGRPLELDTDGIWLMLPASFPDSIKIPLICGRSITLSYPCVLLNRLVHSLFTNDQYHSLLSPTSCPPKDRQYEIKSENSIFFEIDGPYRAMILPASMDEDRLLKKRYAVFSSDGSLAELKGFEVKRRGELRLTKLFQSELFNAYLEGSSLLQCYEHVSKVASKWLDLLDSKAKLLSAHELFELVTESRTMSKPLSHYSNSAKSPSLTTAKRLSEFLGNGILAGGGTSASLTCAYVIANGSSNFSVAEKAIPVAIWSAESEVREFYLTSWIKSIGGNTSSLSLHDVLDWAYYKERFISLVLKLIVIPAAMQGIANPFGKRVQAPSWLMHSGKNISSDNKKIQQSLKNSWKANSANLSMIETVPFLEDPALLLIPEIQVCKSQAPRHELLHSSYKKWLQAMRFRWSSINVAKKKRGTRWSLPSFHQGPCSVLGVSLLKSERKFRVWLLPLYYNGKGGPLSSLQRFDIEIQEAFSVCVEVEPAGIASFLQYCKLKHWSVLYEQEKAPYSILPDGTAPEGVLLWITQPSFGANLIFHQNVLAIYEMADPHFKALLEIGAVVKGSTSICTRKDEISNLYLPCSLPILFVFHSEHKNSNFLLIISETPPSLKAIIISSGIEAISKSAAEKIALSMNIEISSFTIDTTSSTKQFANSLLHHLNTIYSATSALLVIQSNSDLLSRSINQEERPILWRKLASSGPSDISQALALSQYYLKESFHSFLSVQPWIKDELDICRTLNIPLCRQNWPHDEWANLDIAYVRSLRASGRVFSMKCDQERSNLNLGEYLSIQSALLETKNCSLNTKPLLGVSFNKHQERPFPDQSCANTFLNQPGFYENVCFKLELNSIFICAVLEASVLIPSDNVDTNASTEDDAELCIKKDAQKYLNGVEDSSSPVLRRMNRIIRETLKSESFVTSLGAFPIHTMQGKQSILPLINLVSSLLKKQAQGMSGPIVVLGFFDNWICNSSGPASNLLGSIYQLRHKLFLLLISEFNRLGLTVVTLGNQPSEKSVSTALLIATNKSDESSALYHLNWAIGEIAKTPGLCWIDLNLVTGLKRLFWMDRFNYFSELLTSDSGVSADWIWSYAAKLLPQDAAAWASKAIHLVFEGLSSIFPTSEDEPQFSEKIVMDLFGLVQEFATAYDDKENNSPHVSIVFARLISMLLSTDSRISMVDVNSISRSLLALASGTNVINSSLKTLHLFDQNNELLCLESEEIFVSVKCQNCTSTCTIDLAADKPVCPYCHFGISESQATQAAYGHLQILLWDVCSASDVASFECYSCGTTSNRSVSKWCPKCTKAYSSVHSIRWKTCTKELERVTRIFGKKIASFV</sequence>
<evidence type="ECO:0000256" key="1">
    <source>
        <dbReference type="ARBA" id="ARBA00022679"/>
    </source>
</evidence>
<dbReference type="GO" id="GO:0006272">
    <property type="term" value="P:leading strand elongation"/>
    <property type="evidence" value="ECO:0007669"/>
    <property type="project" value="TreeGrafter"/>
</dbReference>
<keyword evidence="4" id="KW-0863">Zinc-finger</keyword>
<dbReference type="InterPro" id="IPR013697">
    <property type="entry name" value="DNA_pol_e_suA_C"/>
</dbReference>
<dbReference type="GO" id="GO:0008622">
    <property type="term" value="C:epsilon DNA polymerase complex"/>
    <property type="evidence" value="ECO:0007669"/>
    <property type="project" value="InterPro"/>
</dbReference>
<dbReference type="OrthoDB" id="10060449at2759"/>
<dbReference type="Pfam" id="PF08490">
    <property type="entry name" value="DUF1744"/>
    <property type="match status" value="2"/>
</dbReference>
<dbReference type="GO" id="GO:0045004">
    <property type="term" value="P:DNA replication proofreading"/>
    <property type="evidence" value="ECO:0007669"/>
    <property type="project" value="TreeGrafter"/>
</dbReference>
<comment type="function">
    <text evidence="4">DNA polymerase II participates in chromosomal DNA replication.</text>
</comment>
<keyword evidence="3 4" id="KW-0239">DNA-directed DNA polymerase</keyword>
<organism evidence="6 7">
    <name type="scientific">Mitosporidium daphniae</name>
    <dbReference type="NCBI Taxonomy" id="1485682"/>
    <lineage>
        <taxon>Eukaryota</taxon>
        <taxon>Fungi</taxon>
        <taxon>Fungi incertae sedis</taxon>
        <taxon>Microsporidia</taxon>
        <taxon>Mitosporidium</taxon>
    </lineage>
</organism>
<dbReference type="Gene3D" id="3.30.420.10">
    <property type="entry name" value="Ribonuclease H-like superfamily/Ribonuclease H"/>
    <property type="match status" value="1"/>
</dbReference>
<dbReference type="HOGENOM" id="CLU_000556_0_1_1"/>
<dbReference type="Proteomes" id="UP000029725">
    <property type="component" value="Unassembled WGS sequence"/>
</dbReference>
<name>A0A098VRF3_9MICR</name>
<comment type="catalytic activity">
    <reaction evidence="4">
        <text>DNA(n) + a 2'-deoxyribonucleoside 5'-triphosphate = DNA(n+1) + diphosphate</text>
        <dbReference type="Rhea" id="RHEA:22508"/>
        <dbReference type="Rhea" id="RHEA-COMP:17339"/>
        <dbReference type="Rhea" id="RHEA-COMP:17340"/>
        <dbReference type="ChEBI" id="CHEBI:33019"/>
        <dbReference type="ChEBI" id="CHEBI:61560"/>
        <dbReference type="ChEBI" id="CHEBI:173112"/>
        <dbReference type="EC" id="2.7.7.7"/>
    </reaction>
</comment>
<dbReference type="SUPFAM" id="SSF56672">
    <property type="entry name" value="DNA/RNA polymerases"/>
    <property type="match status" value="1"/>
</dbReference>
<comment type="cofactor">
    <cofactor evidence="4">
        <name>[4Fe-4S] cluster</name>
        <dbReference type="ChEBI" id="CHEBI:49883"/>
    </cofactor>
</comment>
<dbReference type="InterPro" id="IPR023211">
    <property type="entry name" value="DNA_pol_palm_dom_sf"/>
</dbReference>
<dbReference type="GO" id="GO:0003887">
    <property type="term" value="F:DNA-directed DNA polymerase activity"/>
    <property type="evidence" value="ECO:0007669"/>
    <property type="project" value="UniProtKB-KW"/>
</dbReference>
<reference evidence="6 7" key="1">
    <citation type="submission" date="2014-04" db="EMBL/GenBank/DDBJ databases">
        <title>A new species of microsporidia sheds light on the evolution of extreme parasitism.</title>
        <authorList>
            <person name="Haag K.L."/>
            <person name="James T.Y."/>
            <person name="Larsson R."/>
            <person name="Schaer T.M."/>
            <person name="Refardt D."/>
            <person name="Pombert J.-F."/>
            <person name="Ebert D."/>
        </authorList>
    </citation>
    <scope>NUCLEOTIDE SEQUENCE [LARGE SCALE GENOMIC DNA]</scope>
    <source>
        <strain evidence="6 7">UGP3</strain>
        <tissue evidence="6">Spores</tissue>
    </source>
</reference>
<dbReference type="InterPro" id="IPR043502">
    <property type="entry name" value="DNA/RNA_pol_sf"/>
</dbReference>
<dbReference type="EMBL" id="JMKJ01000255">
    <property type="protein sequence ID" value="KGG51540.1"/>
    <property type="molecule type" value="Genomic_DNA"/>
</dbReference>
<dbReference type="SMART" id="SM01159">
    <property type="entry name" value="DUF1744"/>
    <property type="match status" value="1"/>
</dbReference>
<dbReference type="GeneID" id="25259591"/>
<dbReference type="Pfam" id="PF22634">
    <property type="entry name" value="POL2_thumb"/>
    <property type="match status" value="1"/>
</dbReference>
<dbReference type="GO" id="GO:0003677">
    <property type="term" value="F:DNA binding"/>
    <property type="evidence" value="ECO:0007669"/>
    <property type="project" value="UniProtKB-KW"/>
</dbReference>
<comment type="subcellular location">
    <subcellularLocation>
        <location evidence="4">Nucleus</location>
    </subcellularLocation>
</comment>
<dbReference type="InterPro" id="IPR012337">
    <property type="entry name" value="RNaseH-like_sf"/>
</dbReference>
<dbReference type="EC" id="2.7.7.7" evidence="4"/>
<dbReference type="GO" id="GO:0006297">
    <property type="term" value="P:nucleotide-excision repair, DNA gap filling"/>
    <property type="evidence" value="ECO:0007669"/>
    <property type="project" value="TreeGrafter"/>
</dbReference>
<dbReference type="GO" id="GO:0006287">
    <property type="term" value="P:base-excision repair, gap-filling"/>
    <property type="evidence" value="ECO:0007669"/>
    <property type="project" value="TreeGrafter"/>
</dbReference>
<keyword evidence="1 4" id="KW-0808">Transferase</keyword>
<dbReference type="GO" id="GO:0008270">
    <property type="term" value="F:zinc ion binding"/>
    <property type="evidence" value="ECO:0007669"/>
    <property type="project" value="UniProtKB-KW"/>
</dbReference>
<evidence type="ECO:0000256" key="3">
    <source>
        <dbReference type="ARBA" id="ARBA00022932"/>
    </source>
</evidence>
<evidence type="ECO:0000259" key="5">
    <source>
        <dbReference type="SMART" id="SM01159"/>
    </source>
</evidence>
<dbReference type="InterPro" id="IPR055191">
    <property type="entry name" value="POL2_thumb"/>
</dbReference>
<evidence type="ECO:0000256" key="4">
    <source>
        <dbReference type="RuleBase" id="RU365029"/>
    </source>
</evidence>
<dbReference type="GO" id="GO:0008310">
    <property type="term" value="F:single-stranded DNA 3'-5' DNA exonuclease activity"/>
    <property type="evidence" value="ECO:0007669"/>
    <property type="project" value="TreeGrafter"/>
</dbReference>
<proteinExistence type="inferred from homology"/>
<evidence type="ECO:0000313" key="7">
    <source>
        <dbReference type="Proteomes" id="UP000029725"/>
    </source>
</evidence>
<dbReference type="InterPro" id="IPR042087">
    <property type="entry name" value="DNA_pol_B_thumb"/>
</dbReference>
<gene>
    <name evidence="6" type="ORF">DI09_32p250</name>
</gene>
<keyword evidence="4" id="KW-0235">DNA replication</keyword>
<dbReference type="Gene3D" id="1.10.132.60">
    <property type="entry name" value="DNA polymerase family B, C-terminal domain"/>
    <property type="match status" value="1"/>
</dbReference>
<keyword evidence="4" id="KW-0238">DNA-binding</keyword>
<evidence type="ECO:0000256" key="2">
    <source>
        <dbReference type="ARBA" id="ARBA00022695"/>
    </source>
</evidence>
<dbReference type="GO" id="GO:0051539">
    <property type="term" value="F:4 iron, 4 sulfur cluster binding"/>
    <property type="evidence" value="ECO:0007669"/>
    <property type="project" value="UniProtKB-KW"/>
</dbReference>
<feature type="domain" description="DNA polymerase epsilon catalytic subunit A C-terminal" evidence="5">
    <location>
        <begin position="1016"/>
        <end position="1465"/>
    </location>
</feature>
<keyword evidence="4" id="KW-0862">Zinc</keyword>
<dbReference type="Gene3D" id="3.90.1600.10">
    <property type="entry name" value="Palm domain of DNA polymerase"/>
    <property type="match status" value="1"/>
</dbReference>
<dbReference type="InterPro" id="IPR036397">
    <property type="entry name" value="RNaseH_sf"/>
</dbReference>
<dbReference type="PANTHER" id="PTHR10670">
    <property type="entry name" value="DNA POLYMERASE EPSILON CATALYTIC SUBUNIT A"/>
    <property type="match status" value="1"/>
</dbReference>
<comment type="caution">
    <text evidence="6">The sequence shown here is derived from an EMBL/GenBank/DDBJ whole genome shotgun (WGS) entry which is preliminary data.</text>
</comment>
<keyword evidence="4" id="KW-0408">Iron</keyword>